<name>A0A4Y6PLV2_PERCE</name>
<dbReference type="OrthoDB" id="8950502at2"/>
<proteinExistence type="predicted"/>
<dbReference type="InterPro" id="IPR029058">
    <property type="entry name" value="AB_hydrolase_fold"/>
</dbReference>
<protein>
    <recommendedName>
        <fullName evidence="3">Alpha/beta hydrolase</fullName>
    </recommendedName>
</protein>
<dbReference type="Pfam" id="PF10142">
    <property type="entry name" value="PhoPQ_related"/>
    <property type="match status" value="1"/>
</dbReference>
<dbReference type="Proteomes" id="UP000315995">
    <property type="component" value="Chromosome"/>
</dbReference>
<keyword evidence="2" id="KW-1185">Reference proteome</keyword>
<dbReference type="Gene3D" id="3.40.50.1820">
    <property type="entry name" value="alpha/beta hydrolase"/>
    <property type="match status" value="1"/>
</dbReference>
<reference evidence="1 2" key="1">
    <citation type="submission" date="2019-06" db="EMBL/GenBank/DDBJ databases">
        <title>Persicimonas caeni gen. nov., sp. nov., a predatory bacterium isolated from solar saltern.</title>
        <authorList>
            <person name="Wang S."/>
        </authorList>
    </citation>
    <scope>NUCLEOTIDE SEQUENCE [LARGE SCALE GENOMIC DNA]</scope>
    <source>
        <strain evidence="1 2">YN101</strain>
    </source>
</reference>
<sequence>MRCQLPAAVADYAEYNLLERVADPDAQVLLDTSDPYAYRDQFTMPKLIMASPGDQFFLPDAMRFYIDDIPGETLVRYVPNTGHGLVPEGEELLDTIKPLV</sequence>
<accession>A0A4Y6PLV2</accession>
<organism evidence="1 2">
    <name type="scientific">Persicimonas caeni</name>
    <dbReference type="NCBI Taxonomy" id="2292766"/>
    <lineage>
        <taxon>Bacteria</taxon>
        <taxon>Deltaproteobacteria</taxon>
        <taxon>Bradymonadales</taxon>
        <taxon>Bradymonadaceae</taxon>
        <taxon>Persicimonas</taxon>
    </lineage>
</organism>
<dbReference type="AlphaFoldDB" id="A0A4Y6PLV2"/>
<evidence type="ECO:0000313" key="1">
    <source>
        <dbReference type="EMBL" id="QDG49193.1"/>
    </source>
</evidence>
<dbReference type="EMBL" id="CP041186">
    <property type="protein sequence ID" value="QDG49193.1"/>
    <property type="molecule type" value="Genomic_DNA"/>
</dbReference>
<dbReference type="PANTHER" id="PTHR31497">
    <property type="entry name" value="AUTOCRINE PROLIFERATION REPRESSOR PROTEIN A"/>
    <property type="match status" value="1"/>
</dbReference>
<accession>A0A5B8XYD7</accession>
<dbReference type="SUPFAM" id="SSF53474">
    <property type="entry name" value="alpha/beta-Hydrolases"/>
    <property type="match status" value="1"/>
</dbReference>
<evidence type="ECO:0000313" key="2">
    <source>
        <dbReference type="Proteomes" id="UP000315995"/>
    </source>
</evidence>
<dbReference type="PANTHER" id="PTHR31497:SF0">
    <property type="entry name" value="AUTOCRINE PROLIFERATION REPRESSOR PROTEIN A"/>
    <property type="match status" value="1"/>
</dbReference>
<dbReference type="InterPro" id="IPR009199">
    <property type="entry name" value="PhoPQ-act_pathogen-rel_PqaA"/>
</dbReference>
<evidence type="ECO:0008006" key="3">
    <source>
        <dbReference type="Google" id="ProtNLM"/>
    </source>
</evidence>
<gene>
    <name evidence="1" type="ORF">FIV42_00095</name>
</gene>